<dbReference type="Gene3D" id="1.10.1450.10">
    <property type="entry name" value="Tetraspanin"/>
    <property type="match status" value="1"/>
</dbReference>
<dbReference type="InterPro" id="IPR036508">
    <property type="entry name" value="Chitin-bd_dom_sf"/>
</dbReference>
<comment type="caution">
    <text evidence="10">The sequence shown here is derived from an EMBL/GenBank/DDBJ whole genome shotgun (WGS) entry which is preliminary data.</text>
</comment>
<dbReference type="PRINTS" id="PR00259">
    <property type="entry name" value="TMFOUR"/>
</dbReference>
<dbReference type="SUPFAM" id="SSF48652">
    <property type="entry name" value="Tetraspanin"/>
    <property type="match status" value="1"/>
</dbReference>
<evidence type="ECO:0000256" key="7">
    <source>
        <dbReference type="SAM" id="MobiDB-lite"/>
    </source>
</evidence>
<dbReference type="Pfam" id="PF00335">
    <property type="entry name" value="Tetraspanin"/>
    <property type="match status" value="1"/>
</dbReference>
<feature type="region of interest" description="Disordered" evidence="7">
    <location>
        <begin position="720"/>
        <end position="776"/>
    </location>
</feature>
<dbReference type="GO" id="GO:0016020">
    <property type="term" value="C:membrane"/>
    <property type="evidence" value="ECO:0007669"/>
    <property type="project" value="UniProtKB-SubCell"/>
</dbReference>
<evidence type="ECO:0000256" key="3">
    <source>
        <dbReference type="ARBA" id="ARBA00022989"/>
    </source>
</evidence>
<dbReference type="SMART" id="SM00494">
    <property type="entry name" value="ChtBD2"/>
    <property type="match status" value="1"/>
</dbReference>
<comment type="similarity">
    <text evidence="5">Belongs to the THEM6 family.</text>
</comment>
<evidence type="ECO:0000256" key="6">
    <source>
        <dbReference type="ARBA" id="ARBA00041112"/>
    </source>
</evidence>
<feature type="compositionally biased region" description="Polar residues" evidence="7">
    <location>
        <begin position="648"/>
        <end position="661"/>
    </location>
</feature>
<protein>
    <recommendedName>
        <fullName evidence="6">Protein THEM6</fullName>
    </recommendedName>
</protein>
<dbReference type="InterPro" id="IPR029069">
    <property type="entry name" value="HotDog_dom_sf"/>
</dbReference>
<evidence type="ECO:0000256" key="2">
    <source>
        <dbReference type="ARBA" id="ARBA00022692"/>
    </source>
</evidence>
<dbReference type="Pfam" id="PF13279">
    <property type="entry name" value="4HBT_2"/>
    <property type="match status" value="1"/>
</dbReference>
<gene>
    <name evidence="10" type="ORF">GEV33_012852</name>
</gene>
<evidence type="ECO:0000256" key="5">
    <source>
        <dbReference type="ARBA" id="ARBA00038228"/>
    </source>
</evidence>
<keyword evidence="3 8" id="KW-1133">Transmembrane helix</keyword>
<evidence type="ECO:0000256" key="8">
    <source>
        <dbReference type="SAM" id="Phobius"/>
    </source>
</evidence>
<dbReference type="InterPro" id="IPR051490">
    <property type="entry name" value="THEM6_lcsJ_thioesterase"/>
</dbReference>
<organism evidence="10 11">
    <name type="scientific">Tenebrio molitor</name>
    <name type="common">Yellow mealworm beetle</name>
    <dbReference type="NCBI Taxonomy" id="7067"/>
    <lineage>
        <taxon>Eukaryota</taxon>
        <taxon>Metazoa</taxon>
        <taxon>Ecdysozoa</taxon>
        <taxon>Arthropoda</taxon>
        <taxon>Hexapoda</taxon>
        <taxon>Insecta</taxon>
        <taxon>Pterygota</taxon>
        <taxon>Neoptera</taxon>
        <taxon>Endopterygota</taxon>
        <taxon>Coleoptera</taxon>
        <taxon>Polyphaga</taxon>
        <taxon>Cucujiformia</taxon>
        <taxon>Tenebrionidae</taxon>
        <taxon>Tenebrio</taxon>
    </lineage>
</organism>
<sequence length="776" mass="87395">MILFVVQTYLFLEKFDKYYFVLYAPLYFGTFFVNHNRNYCSIVCITPYPRRFKILKVMENRQDKQKYYPANSNGVKVDNKLSYSKFYTGVDIWKSSRPTIANTIHAARDKKLGLQAEKELIFVRDFYVSPTHRGLKDATTHVEEFLKAGTVQATLKITGCGVLGVGIWLRIAYEGYASLLPQYALLSADSLAIAVGTITFILSFLACCGSWFQSRCMLVTYFSLVVFMFIAEFLVGSLAFVFRVSLGHTFRQELQNGLWHHYNVTARGPNSLVTIWDNLQSEFKCCGVVSYQDWFMIDAWPNKTWVPDTCCLSSNLTEDCGKSGDANNFYSSGCYHQIHMWFVQRLHIVGVVGLVVAFIQLFGLISSMLLFCTVRHKRTSRTISKKKTHLLSETLIKGICLTSDIDSMLTHMNNARFLRELDFAKIDFYERTGLYKCIKKHGGSLVLGASTIRYRRFIKLFNRYLITTKIVYWDEQSIYMEHRFLTPSDKFINAIVLCRTRLTNCNAENVINDLLVNYSGDDVENNKKEKPELTPDLAKWIESNEISSATLRMPTYKDHCKFRLGSIKMKVVFLASVVLFLAWAQPGESAECPPTDGAYPVFIPTADYGDDEMTDDPAGHQRVLLRVNERERILAGAASPTLIRRPMSEQSTPNKTETSPVSHGPKCPARDGKSPVYVPHKDCTKFWECSNGTPYLFDCPANLHFNPKLNVCDWPDQAGCNGSSGSGSSESSDWSSNSSSESSESSDSSSSSSSESSESSDSSSSSSSSSSESAED</sequence>
<proteinExistence type="inferred from homology"/>
<dbReference type="GO" id="GO:0008061">
    <property type="term" value="F:chitin binding"/>
    <property type="evidence" value="ECO:0007669"/>
    <property type="project" value="InterPro"/>
</dbReference>
<evidence type="ECO:0000256" key="1">
    <source>
        <dbReference type="ARBA" id="ARBA00004141"/>
    </source>
</evidence>
<reference evidence="10" key="2">
    <citation type="submission" date="2021-08" db="EMBL/GenBank/DDBJ databases">
        <authorList>
            <person name="Eriksson T."/>
        </authorList>
    </citation>
    <scope>NUCLEOTIDE SEQUENCE</scope>
    <source>
        <strain evidence="10">Stoneville</strain>
        <tissue evidence="10">Whole head</tissue>
    </source>
</reference>
<feature type="compositionally biased region" description="Low complexity" evidence="7">
    <location>
        <begin position="726"/>
        <end position="776"/>
    </location>
</feature>
<keyword evidence="11" id="KW-1185">Reference proteome</keyword>
<dbReference type="AlphaFoldDB" id="A0A8J6H8H4"/>
<name>A0A8J6H8H4_TENMO</name>
<dbReference type="PROSITE" id="PS50940">
    <property type="entry name" value="CHIT_BIND_II"/>
    <property type="match status" value="1"/>
</dbReference>
<feature type="transmembrane region" description="Helical" evidence="8">
    <location>
        <begin position="219"/>
        <end position="242"/>
    </location>
</feature>
<evidence type="ECO:0000256" key="4">
    <source>
        <dbReference type="ARBA" id="ARBA00023136"/>
    </source>
</evidence>
<dbReference type="GO" id="GO:0005576">
    <property type="term" value="C:extracellular region"/>
    <property type="evidence" value="ECO:0007669"/>
    <property type="project" value="InterPro"/>
</dbReference>
<dbReference type="Gene3D" id="3.10.129.10">
    <property type="entry name" value="Hotdog Thioesterase"/>
    <property type="match status" value="1"/>
</dbReference>
<dbReference type="InterPro" id="IPR002557">
    <property type="entry name" value="Chitin-bd_dom"/>
</dbReference>
<evidence type="ECO:0000313" key="10">
    <source>
        <dbReference type="EMBL" id="KAH0809938.1"/>
    </source>
</evidence>
<feature type="transmembrane region" description="Helical" evidence="8">
    <location>
        <begin position="191"/>
        <end position="212"/>
    </location>
</feature>
<feature type="transmembrane region" description="Helical" evidence="8">
    <location>
        <begin position="567"/>
        <end position="584"/>
    </location>
</feature>
<keyword evidence="2 8" id="KW-0812">Transmembrane</keyword>
<dbReference type="PANTHER" id="PTHR12475:SF11">
    <property type="entry name" value="PROTEIN THEM6"/>
    <property type="match status" value="1"/>
</dbReference>
<dbReference type="Proteomes" id="UP000719412">
    <property type="component" value="Unassembled WGS sequence"/>
</dbReference>
<dbReference type="SUPFAM" id="SSF57625">
    <property type="entry name" value="Invertebrate chitin-binding proteins"/>
    <property type="match status" value="1"/>
</dbReference>
<dbReference type="Pfam" id="PF01607">
    <property type="entry name" value="CBM_14"/>
    <property type="match status" value="1"/>
</dbReference>
<dbReference type="EMBL" id="JABDTM020027817">
    <property type="protein sequence ID" value="KAH0809938.1"/>
    <property type="molecule type" value="Genomic_DNA"/>
</dbReference>
<evidence type="ECO:0000313" key="11">
    <source>
        <dbReference type="Proteomes" id="UP000719412"/>
    </source>
</evidence>
<feature type="transmembrane region" description="Helical" evidence="8">
    <location>
        <begin position="348"/>
        <end position="371"/>
    </location>
</feature>
<dbReference type="InterPro" id="IPR018499">
    <property type="entry name" value="Tetraspanin/Peripherin"/>
</dbReference>
<dbReference type="SUPFAM" id="SSF54637">
    <property type="entry name" value="Thioesterase/thiol ester dehydrase-isomerase"/>
    <property type="match status" value="1"/>
</dbReference>
<comment type="subcellular location">
    <subcellularLocation>
        <location evidence="1">Membrane</location>
        <topology evidence="1">Multi-pass membrane protein</topology>
    </subcellularLocation>
</comment>
<reference evidence="10" key="1">
    <citation type="journal article" date="2020" name="J Insects Food Feed">
        <title>The yellow mealworm (Tenebrio molitor) genome: a resource for the emerging insects as food and feed industry.</title>
        <authorList>
            <person name="Eriksson T."/>
            <person name="Andere A."/>
            <person name="Kelstrup H."/>
            <person name="Emery V."/>
            <person name="Picard C."/>
        </authorList>
    </citation>
    <scope>NUCLEOTIDE SEQUENCE</scope>
    <source>
        <strain evidence="10">Stoneville</strain>
        <tissue evidence="10">Whole head</tissue>
    </source>
</reference>
<evidence type="ECO:0000259" key="9">
    <source>
        <dbReference type="PROSITE" id="PS50940"/>
    </source>
</evidence>
<dbReference type="PANTHER" id="PTHR12475">
    <property type="match status" value="1"/>
</dbReference>
<dbReference type="CDD" id="cd00586">
    <property type="entry name" value="4HBT"/>
    <property type="match status" value="1"/>
</dbReference>
<keyword evidence="4 8" id="KW-0472">Membrane</keyword>
<accession>A0A8J6H8H4</accession>
<dbReference type="InterPro" id="IPR008952">
    <property type="entry name" value="Tetraspanin_EC2_sf"/>
</dbReference>
<feature type="region of interest" description="Disordered" evidence="7">
    <location>
        <begin position="636"/>
        <end position="673"/>
    </location>
</feature>
<feature type="domain" description="Chitin-binding type-2" evidence="9">
    <location>
        <begin position="664"/>
        <end position="722"/>
    </location>
</feature>
<dbReference type="Gene3D" id="2.170.140.10">
    <property type="entry name" value="Chitin binding domain"/>
    <property type="match status" value="1"/>
</dbReference>